<evidence type="ECO:0000256" key="1">
    <source>
        <dbReference type="ARBA" id="ARBA00010476"/>
    </source>
</evidence>
<dbReference type="Gene3D" id="1.10.287.110">
    <property type="entry name" value="DnaJ domain"/>
    <property type="match status" value="1"/>
</dbReference>
<dbReference type="InterPro" id="IPR036386">
    <property type="entry name" value="HscB_C_sf"/>
</dbReference>
<organism evidence="5 6">
    <name type="scientific">Polyrhizophydium stewartii</name>
    <dbReference type="NCBI Taxonomy" id="2732419"/>
    <lineage>
        <taxon>Eukaryota</taxon>
        <taxon>Fungi</taxon>
        <taxon>Fungi incertae sedis</taxon>
        <taxon>Chytridiomycota</taxon>
        <taxon>Chytridiomycota incertae sedis</taxon>
        <taxon>Chytridiomycetes</taxon>
        <taxon>Rhizophydiales</taxon>
        <taxon>Rhizophydiales incertae sedis</taxon>
        <taxon>Polyrhizophydium</taxon>
    </lineage>
</organism>
<dbReference type="InterPro" id="IPR036770">
    <property type="entry name" value="Ankyrin_rpt-contain_sf"/>
</dbReference>
<comment type="similarity">
    <text evidence="1">Belongs to the HscB family.</text>
</comment>
<dbReference type="Gene3D" id="1.25.40.20">
    <property type="entry name" value="Ankyrin repeat-containing domain"/>
    <property type="match status" value="1"/>
</dbReference>
<evidence type="ECO:0000256" key="2">
    <source>
        <dbReference type="ARBA" id="ARBA00023186"/>
    </source>
</evidence>
<evidence type="ECO:0000256" key="3">
    <source>
        <dbReference type="SAM" id="MobiDB-lite"/>
    </source>
</evidence>
<dbReference type="InterPro" id="IPR036869">
    <property type="entry name" value="J_dom_sf"/>
</dbReference>
<evidence type="ECO:0000259" key="4">
    <source>
        <dbReference type="PROSITE" id="PS50076"/>
    </source>
</evidence>
<dbReference type="PANTHER" id="PTHR14021:SF15">
    <property type="entry name" value="IRON-SULFUR CLUSTER CO-CHAPERONE PROTEIN HSCB"/>
    <property type="match status" value="1"/>
</dbReference>
<proteinExistence type="inferred from homology"/>
<dbReference type="SUPFAM" id="SSF48403">
    <property type="entry name" value="Ankyrin repeat"/>
    <property type="match status" value="1"/>
</dbReference>
<dbReference type="InterPro" id="IPR001623">
    <property type="entry name" value="DnaJ_domain"/>
</dbReference>
<dbReference type="PANTHER" id="PTHR14021">
    <property type="entry name" value="IRON-SULFUR CLUSTER CO-CHAPERONE PROTEIN HSCB"/>
    <property type="match status" value="1"/>
</dbReference>
<dbReference type="InterPro" id="IPR004640">
    <property type="entry name" value="HscB"/>
</dbReference>
<dbReference type="InterPro" id="IPR009073">
    <property type="entry name" value="HscB_oligo_C"/>
</dbReference>
<sequence length="1193" mass="130311">MTSRAVAARLLRNGHPFVGRQCPICRTPLGAFSPVGHLITACTDPRIQAYRDTIGFSREHFELLWQHAHEVAGLLPAPDVNSLDLSILVLGGTLCGGATLGNDWLAGFSQMGTVVAPPAGRVVHFLQRTMWSYSSSLWAYHRNAAGQPIQTPPPTARLDTGTNHPEPGAAAPPAAAAPQRRTDTFRPWATNEWDRMPTEIQRKVLYAAGPFTKFVNGRLLKAELRCLPMKQREQVWQDALDVNWQQDLRLLPPIDHNKAKLSLPSRAMLDRLRGVWKDFEWIDAVIRHGWLDMVADCPADDVARAAAKQGAVELLLHAIDVRKSGVPIKSLVSNAAHNGHFELVKLLMDRVPDEKWSSEIATCAAAKGNLDMVIWMDKHHPTSFDSFAMNYAAQFDHLHIMRWLADHRSEGCSWWAFDWAARNNNLEMLEFLYERYRDRLSAETRTYLLLSVSSDKQVIEWLAARELLAPTNLIKYIAGKGKTGILAWAIKRFDIELTERHLHGAFQMHHTALLKWAFTTGGVEFGFWSARELARSCNTDLMSWLVSRDRSVIPLLVRECSRHNHASIVEWWRVRHGVVFGQNEIEAAVAMCNRSLVFRMITEDDGRLDLDAVIRAVETASDDDDPNCRGAIDDMVYDVRHFIAKRTGEELSSASGSDLDSESGSGPDSESGSGPDSGSAIAHHESACLALAVAVASSVAAGDTVRLWFPNGLRVDDSGPNAPGMSETFAFATKPGEPRVCYAGMGKSNFVEYSADGKNVNSDFCSPSDCSGACTPYVYTSDGKGSFGAFSFAAVGRRMSASELQNNVPLNTNINSYYFAVYCSTQDCSGDALAATMGYLTPQCTPYAGGFYKSQYDAGNTTTLLFQDSACSGESRRYYMIPALPADAPGGSASCVNKAVSSKMLTRSPSSPSPPSGKQGNSGIKAGSLVAFAAAAAAVASLIFVKPEVPDNHCWKCNHYNPTSTFFCKNTSCSVILPTPDPAPNFFDLLQLDLPGAPFTPGGPAASSQSGGDANAGTDADAQASPRHAAILRYGFTVSAPTVKRAFLSLQQRLHPDNFSTKSDQERTISETSSMLVNRAYQTLRDPLSRAMYILDLHGITVPETPSAADRDVLLHVVQALEEIEDADLHADPDAIKDLVASNARRIEGEHRVIADAFARNEPEVARDAIVRLKYWRNIAAAADEKLGVSSDA</sequence>
<protein>
    <submittedName>
        <fullName evidence="5">Molecular chaperone</fullName>
    </submittedName>
</protein>
<feature type="region of interest" description="Disordered" evidence="3">
    <location>
        <begin position="998"/>
        <end position="1022"/>
    </location>
</feature>
<evidence type="ECO:0000313" key="5">
    <source>
        <dbReference type="EMBL" id="KAL2919459.1"/>
    </source>
</evidence>
<dbReference type="Proteomes" id="UP001527925">
    <property type="component" value="Unassembled WGS sequence"/>
</dbReference>
<feature type="compositionally biased region" description="Low complexity" evidence="3">
    <location>
        <begin position="169"/>
        <end position="178"/>
    </location>
</feature>
<evidence type="ECO:0000313" key="6">
    <source>
        <dbReference type="Proteomes" id="UP001527925"/>
    </source>
</evidence>
<feature type="region of interest" description="Disordered" evidence="3">
    <location>
        <begin position="651"/>
        <end position="680"/>
    </location>
</feature>
<keyword evidence="6" id="KW-1185">Reference proteome</keyword>
<comment type="caution">
    <text evidence="5">The sequence shown here is derived from an EMBL/GenBank/DDBJ whole genome shotgun (WGS) entry which is preliminary data.</text>
</comment>
<accession>A0ABR4NJ48</accession>
<dbReference type="SUPFAM" id="SSF47144">
    <property type="entry name" value="HSC20 (HSCB), C-terminal oligomerisation domain"/>
    <property type="match status" value="1"/>
</dbReference>
<gene>
    <name evidence="5" type="primary">JAC1_1</name>
    <name evidence="5" type="ORF">HK105_201105</name>
</gene>
<dbReference type="SMART" id="SM00271">
    <property type="entry name" value="DnaJ"/>
    <property type="match status" value="1"/>
</dbReference>
<feature type="region of interest" description="Disordered" evidence="3">
    <location>
        <begin position="145"/>
        <end position="181"/>
    </location>
</feature>
<name>A0ABR4NJ48_9FUNG</name>
<dbReference type="NCBIfam" id="TIGR00714">
    <property type="entry name" value="hscB"/>
    <property type="match status" value="1"/>
</dbReference>
<keyword evidence="2" id="KW-0143">Chaperone</keyword>
<dbReference type="SUPFAM" id="SSF46565">
    <property type="entry name" value="Chaperone J-domain"/>
    <property type="match status" value="1"/>
</dbReference>
<dbReference type="EMBL" id="JADGIZ020000003">
    <property type="protein sequence ID" value="KAL2919459.1"/>
    <property type="molecule type" value="Genomic_DNA"/>
</dbReference>
<dbReference type="Pfam" id="PF07743">
    <property type="entry name" value="HSCB_C"/>
    <property type="match status" value="1"/>
</dbReference>
<reference evidence="5 6" key="1">
    <citation type="submission" date="2023-09" db="EMBL/GenBank/DDBJ databases">
        <title>Pangenome analysis of Batrachochytrium dendrobatidis and related Chytrids.</title>
        <authorList>
            <person name="Yacoub M.N."/>
            <person name="Stajich J.E."/>
            <person name="James T.Y."/>
        </authorList>
    </citation>
    <scope>NUCLEOTIDE SEQUENCE [LARGE SCALE GENOMIC DNA]</scope>
    <source>
        <strain evidence="5 6">JEL0888</strain>
    </source>
</reference>
<dbReference type="Gene3D" id="1.20.1280.20">
    <property type="entry name" value="HscB, C-terminal domain"/>
    <property type="match status" value="1"/>
</dbReference>
<feature type="domain" description="J" evidence="4">
    <location>
        <begin position="1027"/>
        <end position="1099"/>
    </location>
</feature>
<dbReference type="PROSITE" id="PS50076">
    <property type="entry name" value="DNAJ_2"/>
    <property type="match status" value="1"/>
</dbReference>
<dbReference type="CDD" id="cd06257">
    <property type="entry name" value="DnaJ"/>
    <property type="match status" value="1"/>
</dbReference>